<dbReference type="PANTHER" id="PTHR24321">
    <property type="entry name" value="DEHYDROGENASES, SHORT CHAIN"/>
    <property type="match status" value="1"/>
</dbReference>
<dbReference type="Gene3D" id="3.40.50.720">
    <property type="entry name" value="NAD(P)-binding Rossmann-like Domain"/>
    <property type="match status" value="1"/>
</dbReference>
<dbReference type="PROSITE" id="PS00061">
    <property type="entry name" value="ADH_SHORT"/>
    <property type="match status" value="1"/>
</dbReference>
<dbReference type="PANTHER" id="PTHR24321:SF15">
    <property type="entry name" value="OXIDOREDUCTASE UCPA"/>
    <property type="match status" value="1"/>
</dbReference>
<dbReference type="InterPro" id="IPR057326">
    <property type="entry name" value="KR_dom"/>
</dbReference>
<dbReference type="SUPFAM" id="SSF51735">
    <property type="entry name" value="NAD(P)-binding Rossmann-fold domains"/>
    <property type="match status" value="1"/>
</dbReference>
<protein>
    <submittedName>
        <fullName evidence="4">SDR family oxidoreductase</fullName>
    </submittedName>
</protein>
<keyword evidence="2" id="KW-0560">Oxidoreductase</keyword>
<comment type="caution">
    <text evidence="4">The sequence shown here is derived from an EMBL/GenBank/DDBJ whole genome shotgun (WGS) entry which is preliminary data.</text>
</comment>
<dbReference type="InterPro" id="IPR036291">
    <property type="entry name" value="NAD(P)-bd_dom_sf"/>
</dbReference>
<dbReference type="InterPro" id="IPR002347">
    <property type="entry name" value="SDR_fam"/>
</dbReference>
<dbReference type="Proteomes" id="UP001143362">
    <property type="component" value="Unassembled WGS sequence"/>
</dbReference>
<evidence type="ECO:0000313" key="5">
    <source>
        <dbReference type="Proteomes" id="UP001143362"/>
    </source>
</evidence>
<dbReference type="PRINTS" id="PR00081">
    <property type="entry name" value="GDHRDH"/>
</dbReference>
<dbReference type="CDD" id="cd05233">
    <property type="entry name" value="SDR_c"/>
    <property type="match status" value="1"/>
</dbReference>
<dbReference type="EMBL" id="SHNN01000002">
    <property type="protein sequence ID" value="MCX2980938.1"/>
    <property type="molecule type" value="Genomic_DNA"/>
</dbReference>
<evidence type="ECO:0000256" key="1">
    <source>
        <dbReference type="ARBA" id="ARBA00006484"/>
    </source>
</evidence>
<keyword evidence="5" id="KW-1185">Reference proteome</keyword>
<evidence type="ECO:0000313" key="4">
    <source>
        <dbReference type="EMBL" id="MCX2980938.1"/>
    </source>
</evidence>
<evidence type="ECO:0000259" key="3">
    <source>
        <dbReference type="SMART" id="SM00822"/>
    </source>
</evidence>
<comment type="similarity">
    <text evidence="1">Belongs to the short-chain dehydrogenases/reductases (SDR) family.</text>
</comment>
<dbReference type="RefSeq" id="WP_279244954.1">
    <property type="nucleotide sequence ID" value="NZ_SHNN01000002.1"/>
</dbReference>
<gene>
    <name evidence="4" type="ORF">EYC98_08680</name>
</gene>
<proteinExistence type="inferred from homology"/>
<dbReference type="SMART" id="SM00822">
    <property type="entry name" value="PKS_KR"/>
    <property type="match status" value="1"/>
</dbReference>
<reference evidence="4" key="1">
    <citation type="submission" date="2019-02" db="EMBL/GenBank/DDBJ databases">
        <authorList>
            <person name="Li S.-H."/>
        </authorList>
    </citation>
    <scope>NUCLEOTIDE SEQUENCE</scope>
    <source>
        <strain evidence="4">IMCC14734</strain>
    </source>
</reference>
<sequence>MTQLAGKVALITGGAGDIGRTTAQRFIEQGASVVLVGRNEERLQQAAASIGSENCHYYAADISNDEQMRACVAFVLQTCKRLDIVLSNAGISGPIAAVEDYATADFEDIMRINVTGTFITLKHTMAILKANPEGGSVIITSSGAGLFGLANLSGYVTSKHALTGLMRSTALEGADDAVRVNLIAPGPVKSSMTDAIGADFGMTPDEYEKLISETIPMGRYASLDEVADMMQFLASDASRYCTGCVFPLDGGKAMH</sequence>
<dbReference type="InterPro" id="IPR020904">
    <property type="entry name" value="Sc_DH/Rdtase_CS"/>
</dbReference>
<evidence type="ECO:0000256" key="2">
    <source>
        <dbReference type="ARBA" id="ARBA00023002"/>
    </source>
</evidence>
<dbReference type="Pfam" id="PF13561">
    <property type="entry name" value="adh_short_C2"/>
    <property type="match status" value="1"/>
</dbReference>
<accession>A0ABT3TF49</accession>
<organism evidence="4 5">
    <name type="scientific">Candidatus Litorirhabdus singularis</name>
    <dbReference type="NCBI Taxonomy" id="2518993"/>
    <lineage>
        <taxon>Bacteria</taxon>
        <taxon>Pseudomonadati</taxon>
        <taxon>Pseudomonadota</taxon>
        <taxon>Gammaproteobacteria</taxon>
        <taxon>Cellvibrionales</taxon>
        <taxon>Halieaceae</taxon>
        <taxon>Candidatus Litorirhabdus</taxon>
    </lineage>
</organism>
<feature type="domain" description="Ketoreductase" evidence="3">
    <location>
        <begin position="7"/>
        <end position="186"/>
    </location>
</feature>
<name>A0ABT3TF49_9GAMM</name>